<protein>
    <submittedName>
        <fullName evidence="9">DNA ligase (NAD(+))</fullName>
        <ecNumber evidence="9">6.5.1.2</ecNumber>
    </submittedName>
</protein>
<dbReference type="GO" id="GO:0006281">
    <property type="term" value="P:DNA repair"/>
    <property type="evidence" value="ECO:0007669"/>
    <property type="project" value="UniProtKB-KW"/>
</dbReference>
<keyword evidence="5" id="KW-0862">Zinc</keyword>
<evidence type="ECO:0000256" key="8">
    <source>
        <dbReference type="ARBA" id="ARBA00023204"/>
    </source>
</evidence>
<keyword evidence="3" id="KW-0479">Metal-binding</keyword>
<keyword evidence="2" id="KW-0235">DNA replication</keyword>
<organism evidence="9 10">
    <name type="scientific">Mycoplasmopsis canis</name>
    <dbReference type="NCBI Taxonomy" id="29555"/>
    <lineage>
        <taxon>Bacteria</taxon>
        <taxon>Bacillati</taxon>
        <taxon>Mycoplasmatota</taxon>
        <taxon>Mycoplasmoidales</taxon>
        <taxon>Metamycoplasmataceae</taxon>
        <taxon>Mycoplasmopsis</taxon>
    </lineage>
</organism>
<dbReference type="Gene3D" id="1.10.287.610">
    <property type="entry name" value="Helix hairpin bin"/>
    <property type="match status" value="1"/>
</dbReference>
<evidence type="ECO:0000256" key="2">
    <source>
        <dbReference type="ARBA" id="ARBA00022705"/>
    </source>
</evidence>
<reference evidence="9 10" key="1">
    <citation type="submission" date="2019-01" db="EMBL/GenBank/DDBJ databases">
        <authorList>
            <consortium name="Pathogen Informatics"/>
        </authorList>
    </citation>
    <scope>NUCLEOTIDE SEQUENCE [LARGE SCALE GENOMIC DNA]</scope>
    <source>
        <strain evidence="9 10">NCTC10146</strain>
        <plasmid evidence="10">10</plasmid>
    </source>
</reference>
<dbReference type="EMBL" id="LR215019">
    <property type="protein sequence ID" value="VEU69305.1"/>
    <property type="molecule type" value="Genomic_DNA"/>
</dbReference>
<evidence type="ECO:0000256" key="1">
    <source>
        <dbReference type="ARBA" id="ARBA00022598"/>
    </source>
</evidence>
<evidence type="ECO:0000313" key="10">
    <source>
        <dbReference type="Proteomes" id="UP000290495"/>
    </source>
</evidence>
<evidence type="ECO:0000256" key="4">
    <source>
        <dbReference type="ARBA" id="ARBA00022763"/>
    </source>
</evidence>
<name>A0A449ARV2_9BACT</name>
<accession>A0A449ARV2</accession>
<evidence type="ECO:0000256" key="6">
    <source>
        <dbReference type="ARBA" id="ARBA00022842"/>
    </source>
</evidence>
<evidence type="ECO:0000313" key="9">
    <source>
        <dbReference type="EMBL" id="VEU69305.1"/>
    </source>
</evidence>
<keyword evidence="7" id="KW-0520">NAD</keyword>
<gene>
    <name evidence="9" type="primary">ligA_2</name>
    <name evidence="9" type="ORF">NCTC10146_00798</name>
</gene>
<dbReference type="FunFam" id="1.10.287.610:FF:000002">
    <property type="entry name" value="DNA ligase"/>
    <property type="match status" value="1"/>
</dbReference>
<evidence type="ECO:0000256" key="5">
    <source>
        <dbReference type="ARBA" id="ARBA00022833"/>
    </source>
</evidence>
<dbReference type="AlphaFoldDB" id="A0A449ARV2"/>
<dbReference type="GO" id="GO:0003911">
    <property type="term" value="F:DNA ligase (NAD+) activity"/>
    <property type="evidence" value="ECO:0007669"/>
    <property type="project" value="UniProtKB-EC"/>
</dbReference>
<keyword evidence="8" id="KW-0234">DNA repair</keyword>
<dbReference type="SUPFAM" id="SSF56091">
    <property type="entry name" value="DNA ligase/mRNA capping enzyme, catalytic domain"/>
    <property type="match status" value="1"/>
</dbReference>
<evidence type="ECO:0000256" key="3">
    <source>
        <dbReference type="ARBA" id="ARBA00022723"/>
    </source>
</evidence>
<proteinExistence type="predicted"/>
<keyword evidence="9" id="KW-0614">Plasmid</keyword>
<sequence length="84" mass="10106">MNETNMIEKQIKELVKKINKWNYEYYQLSEPSVSDNKYDVELRKLEVLEANFPEFIQEDSPTKKVGGNIVKEFKEYQHKNLCFL</sequence>
<dbReference type="EC" id="6.5.1.2" evidence="9"/>
<evidence type="ECO:0000256" key="7">
    <source>
        <dbReference type="ARBA" id="ARBA00023027"/>
    </source>
</evidence>
<dbReference type="GO" id="GO:0046872">
    <property type="term" value="F:metal ion binding"/>
    <property type="evidence" value="ECO:0007669"/>
    <property type="project" value="UniProtKB-KW"/>
</dbReference>
<dbReference type="Proteomes" id="UP000290495">
    <property type="component" value="Plasmid 10"/>
</dbReference>
<keyword evidence="6" id="KW-0460">Magnesium</keyword>
<keyword evidence="4" id="KW-0227">DNA damage</keyword>
<geneLocation type="plasmid" evidence="9 10">
    <name>10</name>
</geneLocation>
<keyword evidence="1 9" id="KW-0436">Ligase</keyword>
<dbReference type="RefSeq" id="WP_416373348.1">
    <property type="nucleotide sequence ID" value="NZ_LR215019.1"/>
</dbReference>
<dbReference type="GO" id="GO:0006260">
    <property type="term" value="P:DNA replication"/>
    <property type="evidence" value="ECO:0007669"/>
    <property type="project" value="UniProtKB-KW"/>
</dbReference>